<evidence type="ECO:0000313" key="1">
    <source>
        <dbReference type="EMBL" id="GIF90463.1"/>
    </source>
</evidence>
<comment type="caution">
    <text evidence="1">The sequence shown here is derived from an EMBL/GenBank/DDBJ whole genome shotgun (WGS) entry which is preliminary data.</text>
</comment>
<dbReference type="EMBL" id="BONG01000023">
    <property type="protein sequence ID" value="GIF90463.1"/>
    <property type="molecule type" value="Genomic_DNA"/>
</dbReference>
<reference evidence="1 2" key="1">
    <citation type="submission" date="2021-01" db="EMBL/GenBank/DDBJ databases">
        <title>Whole genome shotgun sequence of Catellatospora chokoriensis NBRC 107358.</title>
        <authorList>
            <person name="Komaki H."/>
            <person name="Tamura T."/>
        </authorList>
    </citation>
    <scope>NUCLEOTIDE SEQUENCE [LARGE SCALE GENOMIC DNA]</scope>
    <source>
        <strain evidence="1 2">NBRC 107358</strain>
    </source>
</reference>
<dbReference type="RefSeq" id="WP_191842577.1">
    <property type="nucleotide sequence ID" value="NZ_BAAALB010000024.1"/>
</dbReference>
<gene>
    <name evidence="1" type="ORF">Cch02nite_39070</name>
</gene>
<name>A0A8J3NSF5_9ACTN</name>
<keyword evidence="2" id="KW-1185">Reference proteome</keyword>
<evidence type="ECO:0000313" key="2">
    <source>
        <dbReference type="Proteomes" id="UP000619293"/>
    </source>
</evidence>
<dbReference type="Proteomes" id="UP000619293">
    <property type="component" value="Unassembled WGS sequence"/>
</dbReference>
<sequence>MSFPGTGWPAGPLQAAQRAFGWLCCEPQPLTFDCRPYAGLPDGDVVLEPLRELLLAPQTGRAVRDAVWRELVVRARGGQAPWMVAVVGMALPALVRAARALSGGRPGQPDLDAELLAGYLAAVHTVDLDRGRICARLVRAGAAAAQRLRDTDAAHVAVQACRFVSRAPSRPWDHPDLLLARAVTSGVISELDARLIAVTRLDRVLLATAAAGLGLATTSAQRRRRRAEHRLVAALVGGDL</sequence>
<accession>A0A8J3NSF5</accession>
<organism evidence="1 2">
    <name type="scientific">Catellatospora chokoriensis</name>
    <dbReference type="NCBI Taxonomy" id="310353"/>
    <lineage>
        <taxon>Bacteria</taxon>
        <taxon>Bacillati</taxon>
        <taxon>Actinomycetota</taxon>
        <taxon>Actinomycetes</taxon>
        <taxon>Micromonosporales</taxon>
        <taxon>Micromonosporaceae</taxon>
        <taxon>Catellatospora</taxon>
    </lineage>
</organism>
<proteinExistence type="predicted"/>
<protein>
    <submittedName>
        <fullName evidence="1">Uncharacterized protein</fullName>
    </submittedName>
</protein>
<dbReference type="AlphaFoldDB" id="A0A8J3NSF5"/>